<keyword evidence="2" id="KW-0812">Transmembrane</keyword>
<evidence type="ECO:0000256" key="1">
    <source>
        <dbReference type="SAM" id="MobiDB-lite"/>
    </source>
</evidence>
<gene>
    <name evidence="3" type="ORF">CH341_00670</name>
</gene>
<keyword evidence="4" id="KW-1185">Reference proteome</keyword>
<proteinExistence type="predicted"/>
<dbReference type="Proteomes" id="UP000249130">
    <property type="component" value="Unassembled WGS sequence"/>
</dbReference>
<evidence type="ECO:0008006" key="5">
    <source>
        <dbReference type="Google" id="ProtNLM"/>
    </source>
</evidence>
<keyword evidence="2" id="KW-1133">Transmembrane helix</keyword>
<organism evidence="3 4">
    <name type="scientific">Rhodoplanes roseus</name>
    <dbReference type="NCBI Taxonomy" id="29409"/>
    <lineage>
        <taxon>Bacteria</taxon>
        <taxon>Pseudomonadati</taxon>
        <taxon>Pseudomonadota</taxon>
        <taxon>Alphaproteobacteria</taxon>
        <taxon>Hyphomicrobiales</taxon>
        <taxon>Nitrobacteraceae</taxon>
        <taxon>Rhodoplanes</taxon>
    </lineage>
</organism>
<name>A0A327L9A2_9BRAD</name>
<feature type="region of interest" description="Disordered" evidence="1">
    <location>
        <begin position="98"/>
        <end position="119"/>
    </location>
</feature>
<sequence>MTQEMLGGLLLQLYGSFLVSAVVAALTAVVTVRIMMRRPQQEAVAVPAAAPKLPTTATAPAFGPGVSSDDLAVIAAIAAAAFGAHRIVYIGEARPGSGWTAQTRTRHHASHAPHKSNHN</sequence>
<accession>A0A327L9A2</accession>
<dbReference type="OrthoDB" id="7960546at2"/>
<evidence type="ECO:0000313" key="4">
    <source>
        <dbReference type="Proteomes" id="UP000249130"/>
    </source>
</evidence>
<reference evidence="3 4" key="1">
    <citation type="submission" date="2017-07" db="EMBL/GenBank/DDBJ databases">
        <title>Draft Genome Sequences of Select Purple Nonsulfur Bacteria.</title>
        <authorList>
            <person name="Lasarre B."/>
            <person name="Mckinlay J.B."/>
        </authorList>
    </citation>
    <scope>NUCLEOTIDE SEQUENCE [LARGE SCALE GENOMIC DNA]</scope>
    <source>
        <strain evidence="3 4">DSM 5909</strain>
    </source>
</reference>
<dbReference type="RefSeq" id="WP_111417113.1">
    <property type="nucleotide sequence ID" value="NZ_NPEX01000002.1"/>
</dbReference>
<feature type="compositionally biased region" description="Basic residues" evidence="1">
    <location>
        <begin position="104"/>
        <end position="119"/>
    </location>
</feature>
<feature type="transmembrane region" description="Helical" evidence="2">
    <location>
        <begin position="12"/>
        <end position="32"/>
    </location>
</feature>
<evidence type="ECO:0000313" key="3">
    <source>
        <dbReference type="EMBL" id="RAI46112.1"/>
    </source>
</evidence>
<keyword evidence="2" id="KW-0472">Membrane</keyword>
<comment type="caution">
    <text evidence="3">The sequence shown here is derived from an EMBL/GenBank/DDBJ whole genome shotgun (WGS) entry which is preliminary data.</text>
</comment>
<protein>
    <recommendedName>
        <fullName evidence="5">Sodium pump decarboxylase subunit gamma</fullName>
    </recommendedName>
</protein>
<dbReference type="AlphaFoldDB" id="A0A327L9A2"/>
<evidence type="ECO:0000256" key="2">
    <source>
        <dbReference type="SAM" id="Phobius"/>
    </source>
</evidence>
<dbReference type="EMBL" id="NPEX01000002">
    <property type="protein sequence ID" value="RAI46112.1"/>
    <property type="molecule type" value="Genomic_DNA"/>
</dbReference>